<name>A0ABM8TSJ0_9BURK</name>
<evidence type="ECO:0000313" key="1">
    <source>
        <dbReference type="EMBL" id="CAG2159275.1"/>
    </source>
</evidence>
<evidence type="ECO:0000313" key="2">
    <source>
        <dbReference type="Proteomes" id="UP000672657"/>
    </source>
</evidence>
<dbReference type="Proteomes" id="UP000672657">
    <property type="component" value="Unassembled WGS sequence"/>
</dbReference>
<reference evidence="1 2" key="1">
    <citation type="submission" date="2021-03" db="EMBL/GenBank/DDBJ databases">
        <authorList>
            <person name="Peeters C."/>
        </authorList>
    </citation>
    <scope>NUCLEOTIDE SEQUENCE [LARGE SCALE GENOMIC DNA]</scope>
    <source>
        <strain evidence="1 2">LMG 26411</strain>
    </source>
</reference>
<proteinExistence type="predicted"/>
<sequence length="44" mass="4874">MRSAACSHEIYTIFTSPDPLNANLAIRPTKPPTMNYNYWGSTAA</sequence>
<comment type="caution">
    <text evidence="1">The sequence shown here is derived from an EMBL/GenBank/DDBJ whole genome shotgun (WGS) entry which is preliminary data.</text>
</comment>
<gene>
    <name evidence="1" type="ORF">LMG26411_06577</name>
</gene>
<accession>A0ABM8TSJ0</accession>
<dbReference type="EMBL" id="CAJPVI010000057">
    <property type="protein sequence ID" value="CAG2159275.1"/>
    <property type="molecule type" value="Genomic_DNA"/>
</dbReference>
<organism evidence="1 2">
    <name type="scientific">Cupriavidus numazuensis</name>
    <dbReference type="NCBI Taxonomy" id="221992"/>
    <lineage>
        <taxon>Bacteria</taxon>
        <taxon>Pseudomonadati</taxon>
        <taxon>Pseudomonadota</taxon>
        <taxon>Betaproteobacteria</taxon>
        <taxon>Burkholderiales</taxon>
        <taxon>Burkholderiaceae</taxon>
        <taxon>Cupriavidus</taxon>
    </lineage>
</organism>
<protein>
    <submittedName>
        <fullName evidence="1">Uncharacterized protein</fullName>
    </submittedName>
</protein>
<keyword evidence="2" id="KW-1185">Reference proteome</keyword>